<keyword evidence="2" id="KW-0472">Membrane</keyword>
<evidence type="ECO:0000256" key="2">
    <source>
        <dbReference type="ARBA" id="ARBA00023136"/>
    </source>
</evidence>
<evidence type="ECO:0000313" key="4">
    <source>
        <dbReference type="EMBL" id="KKN68405.1"/>
    </source>
</evidence>
<proteinExistence type="inferred from homology"/>
<dbReference type="HAMAP" id="MF_00924">
    <property type="entry name" value="OM_assembly_BamC"/>
    <property type="match status" value="1"/>
</dbReference>
<dbReference type="Gene3D" id="3.30.310.170">
    <property type="entry name" value="Outer membrane protein assembly factor BamC"/>
    <property type="match status" value="1"/>
</dbReference>
<name>A0A0F9SHL1_9ZZZZ</name>
<dbReference type="InterPro" id="IPR014524">
    <property type="entry name" value="BamC"/>
</dbReference>
<reference evidence="4" key="1">
    <citation type="journal article" date="2015" name="Nature">
        <title>Complex archaea that bridge the gap between prokaryotes and eukaryotes.</title>
        <authorList>
            <person name="Spang A."/>
            <person name="Saw J.H."/>
            <person name="Jorgensen S.L."/>
            <person name="Zaremba-Niedzwiedzka K."/>
            <person name="Martijn J."/>
            <person name="Lind A.E."/>
            <person name="van Eijk R."/>
            <person name="Schleper C."/>
            <person name="Guy L."/>
            <person name="Ettema T.J."/>
        </authorList>
    </citation>
    <scope>NUCLEOTIDE SEQUENCE</scope>
</reference>
<evidence type="ECO:0008006" key="5">
    <source>
        <dbReference type="Google" id="ProtNLM"/>
    </source>
</evidence>
<keyword evidence="3" id="KW-0998">Cell outer membrane</keyword>
<dbReference type="AlphaFoldDB" id="A0A0F9SHL1"/>
<protein>
    <recommendedName>
        <fullName evidence="5">Outer membrane protein assembly factor BamC</fullName>
    </recommendedName>
</protein>
<evidence type="ECO:0000256" key="3">
    <source>
        <dbReference type="ARBA" id="ARBA00023237"/>
    </source>
</evidence>
<dbReference type="InterPro" id="IPR042268">
    <property type="entry name" value="BamC_C"/>
</dbReference>
<comment type="caution">
    <text evidence="4">The sequence shown here is derived from an EMBL/GenBank/DDBJ whole genome shotgun (WGS) entry which is preliminary data.</text>
</comment>
<dbReference type="EMBL" id="LAZR01000450">
    <property type="protein sequence ID" value="KKN68405.1"/>
    <property type="molecule type" value="Genomic_DNA"/>
</dbReference>
<gene>
    <name evidence="4" type="ORF">LCGC14_0451950</name>
</gene>
<keyword evidence="1" id="KW-0732">Signal</keyword>
<accession>A0A0F9SHL1</accession>
<dbReference type="Pfam" id="PF06804">
    <property type="entry name" value="Lipoprotein_18"/>
    <property type="match status" value="1"/>
</dbReference>
<dbReference type="PROSITE" id="PS51257">
    <property type="entry name" value="PROKAR_LIPOPROTEIN"/>
    <property type="match status" value="1"/>
</dbReference>
<dbReference type="Gene3D" id="3.30.530.50">
    <property type="match status" value="1"/>
</dbReference>
<organism evidence="4">
    <name type="scientific">marine sediment metagenome</name>
    <dbReference type="NCBI Taxonomy" id="412755"/>
    <lineage>
        <taxon>unclassified sequences</taxon>
        <taxon>metagenomes</taxon>
        <taxon>ecological metagenomes</taxon>
    </lineage>
</organism>
<sequence>MQYWIPKALAVSVLVSLSGCSVFINKAHDERNYRTHEPVKAPTSLSQPAQDPVYKMDVGQYDNNPEATNYRPPAQVLTIAKGSWVEETDKQARIYFDKNDGIADLDEFLWDTIQSVLADNNAGTTKEDKLLGIIETDWYSIIKTEESFWWWGDEVNDDLEKFRFTIEEKSHQRTASLRVELIDFKGDHTLTDLLKQQLEVRALNQVVSEFDYRYRQLEVDMRKRQGIISLEMGFDNKGNAALVTEQSYEAVFDRFSGFLERLSFTIVEINPDTGLITADYTKPETSVWDSIWGDDVAQLPIDEGQYQILVSKTKEGGTSLTWMDDKGETLEPGTMNGLQQALEAALIQRGIKI</sequence>
<evidence type="ECO:0000256" key="1">
    <source>
        <dbReference type="ARBA" id="ARBA00022729"/>
    </source>
</evidence>
<dbReference type="InterPro" id="IPR010653">
    <property type="entry name" value="NlpB/DapX"/>
</dbReference>